<dbReference type="EMBL" id="LAZR01013203">
    <property type="protein sequence ID" value="KKM23072.1"/>
    <property type="molecule type" value="Genomic_DNA"/>
</dbReference>
<keyword evidence="1" id="KW-0812">Transmembrane</keyword>
<name>A0A0F9I6D2_9ZZZZ</name>
<dbReference type="AlphaFoldDB" id="A0A0F9I6D2"/>
<feature type="transmembrane region" description="Helical" evidence="1">
    <location>
        <begin position="6"/>
        <end position="28"/>
    </location>
</feature>
<protein>
    <submittedName>
        <fullName evidence="2">Uncharacterized protein</fullName>
    </submittedName>
</protein>
<gene>
    <name evidence="2" type="ORF">LCGC14_1618990</name>
</gene>
<reference evidence="2" key="1">
    <citation type="journal article" date="2015" name="Nature">
        <title>Complex archaea that bridge the gap between prokaryotes and eukaryotes.</title>
        <authorList>
            <person name="Spang A."/>
            <person name="Saw J.H."/>
            <person name="Jorgensen S.L."/>
            <person name="Zaremba-Niedzwiedzka K."/>
            <person name="Martijn J."/>
            <person name="Lind A.E."/>
            <person name="van Eijk R."/>
            <person name="Schleper C."/>
            <person name="Guy L."/>
            <person name="Ettema T.J."/>
        </authorList>
    </citation>
    <scope>NUCLEOTIDE SEQUENCE</scope>
</reference>
<sequence length="78" mass="9342">MDITGFFNGVIVLGLILYFMMLLFRDLWRANKENKRISVIAGSMTKHRWLLKLGMREHAVYFNAFGMRSRSYSPFKWY</sequence>
<comment type="caution">
    <text evidence="2">The sequence shown here is derived from an EMBL/GenBank/DDBJ whole genome shotgun (WGS) entry which is preliminary data.</text>
</comment>
<evidence type="ECO:0000313" key="2">
    <source>
        <dbReference type="EMBL" id="KKM23072.1"/>
    </source>
</evidence>
<organism evidence="2">
    <name type="scientific">marine sediment metagenome</name>
    <dbReference type="NCBI Taxonomy" id="412755"/>
    <lineage>
        <taxon>unclassified sequences</taxon>
        <taxon>metagenomes</taxon>
        <taxon>ecological metagenomes</taxon>
    </lineage>
</organism>
<keyword evidence="1" id="KW-0472">Membrane</keyword>
<evidence type="ECO:0000256" key="1">
    <source>
        <dbReference type="SAM" id="Phobius"/>
    </source>
</evidence>
<keyword evidence="1" id="KW-1133">Transmembrane helix</keyword>
<accession>A0A0F9I6D2</accession>
<proteinExistence type="predicted"/>